<evidence type="ECO:0000256" key="1">
    <source>
        <dbReference type="RuleBase" id="RU362001"/>
    </source>
</evidence>
<name>A0A2W1L8W6_9BACL</name>
<dbReference type="NCBIfam" id="NF035934">
    <property type="entry name" value="ESAT6_2"/>
    <property type="match status" value="1"/>
</dbReference>
<gene>
    <name evidence="2" type="ORF">DNH61_16565</name>
</gene>
<organism evidence="2 3">
    <name type="scientific">Paenibacillus sambharensis</name>
    <dbReference type="NCBI Taxonomy" id="1803190"/>
    <lineage>
        <taxon>Bacteria</taxon>
        <taxon>Bacillati</taxon>
        <taxon>Bacillota</taxon>
        <taxon>Bacilli</taxon>
        <taxon>Bacillales</taxon>
        <taxon>Paenibacillaceae</taxon>
        <taxon>Paenibacillus</taxon>
    </lineage>
</organism>
<keyword evidence="3" id="KW-1185">Reference proteome</keyword>
<dbReference type="EMBL" id="QKRB01000051">
    <property type="protein sequence ID" value="PZD94580.1"/>
    <property type="molecule type" value="Genomic_DNA"/>
</dbReference>
<dbReference type="AlphaFoldDB" id="A0A2W1L8W6"/>
<comment type="similarity">
    <text evidence="1">Belongs to the WXG100 family.</text>
</comment>
<dbReference type="Gene3D" id="1.10.287.1060">
    <property type="entry name" value="ESAT-6-like"/>
    <property type="match status" value="1"/>
</dbReference>
<dbReference type="RefSeq" id="WP_111147802.1">
    <property type="nucleotide sequence ID" value="NZ_QKRB01000051.1"/>
</dbReference>
<reference evidence="2 3" key="1">
    <citation type="submission" date="2018-06" db="EMBL/GenBank/DDBJ databases">
        <title>Paenibacillus imtechensis sp. nov.</title>
        <authorList>
            <person name="Pinnaka A.K."/>
            <person name="Singh H."/>
            <person name="Kaur M."/>
        </authorList>
    </citation>
    <scope>NUCLEOTIDE SEQUENCE [LARGE SCALE GENOMIC DNA]</scope>
    <source>
        <strain evidence="2 3">SMB1</strain>
    </source>
</reference>
<dbReference type="Proteomes" id="UP000249522">
    <property type="component" value="Unassembled WGS sequence"/>
</dbReference>
<dbReference type="NCBIfam" id="TIGR03930">
    <property type="entry name" value="WXG100_ESAT6"/>
    <property type="match status" value="1"/>
</dbReference>
<comment type="caution">
    <text evidence="2">The sequence shown here is derived from an EMBL/GenBank/DDBJ whole genome shotgun (WGS) entry which is preliminary data.</text>
</comment>
<dbReference type="InterPro" id="IPR036689">
    <property type="entry name" value="ESAT-6-like_sf"/>
</dbReference>
<protein>
    <recommendedName>
        <fullName evidence="1">ESAT-6-like protein</fullName>
    </recommendedName>
</protein>
<dbReference type="InterPro" id="IPR010310">
    <property type="entry name" value="T7SS_ESAT-6-like"/>
</dbReference>
<dbReference type="OrthoDB" id="1911041at2"/>
<dbReference type="Pfam" id="PF06013">
    <property type="entry name" value="WXG100"/>
    <property type="match status" value="1"/>
</dbReference>
<dbReference type="SUPFAM" id="SSF140453">
    <property type="entry name" value="EsxAB dimer-like"/>
    <property type="match status" value="1"/>
</dbReference>
<evidence type="ECO:0000313" key="3">
    <source>
        <dbReference type="Proteomes" id="UP000249522"/>
    </source>
</evidence>
<sequence length="99" mass="10811">MADGINISLAEVTKTASTIKTLNEGLAAKLDDIKKEMNNLASTWQSDASETIRGRFNALAPRFEEYKNVVNSYSVFLDNTVTNYNAAETAINSNASAFK</sequence>
<evidence type="ECO:0000313" key="2">
    <source>
        <dbReference type="EMBL" id="PZD94580.1"/>
    </source>
</evidence>
<accession>A0A2W1L8W6</accession>
<proteinExistence type="inferred from homology"/>